<dbReference type="PaxDb" id="5141-EFNCRP00000002710"/>
<sequence>MARHNRNTDLSTIQASLYELSQHVLTVQQKIRVLNQEVQELKENREQEIGTSHLDSSPAAAAHGDMEVAELNEIELEGMEPENLQTEPVELETNDTATQFSRVMMDAISGLYDCVSSIELPAEFVFAALVGLYNSRDDHHMLERWENFQRHGALDIRYCLYGVLYWGHGYHDLFDPGVAVGADDMAAIRTSFRTSGREGLIPQDWKE</sequence>
<dbReference type="HOGENOM" id="CLU_123132_0_0_1"/>
<feature type="coiled-coil region" evidence="1">
    <location>
        <begin position="24"/>
        <end position="51"/>
    </location>
</feature>
<reference evidence="2 3" key="1">
    <citation type="journal article" date="2003" name="Nature">
        <title>The genome sequence of the filamentous fungus Neurospora crassa.</title>
        <authorList>
            <person name="Galagan J.E."/>
            <person name="Calvo S.E."/>
            <person name="Borkovich K.A."/>
            <person name="Selker E.U."/>
            <person name="Read N.D."/>
            <person name="Jaffe D."/>
            <person name="FitzHugh W."/>
            <person name="Ma L.J."/>
            <person name="Smirnov S."/>
            <person name="Purcell S."/>
            <person name="Rehman B."/>
            <person name="Elkins T."/>
            <person name="Engels R."/>
            <person name="Wang S."/>
            <person name="Nielsen C.B."/>
            <person name="Butler J."/>
            <person name="Endrizzi M."/>
            <person name="Qui D."/>
            <person name="Ianakiev P."/>
            <person name="Bell-Pedersen D."/>
            <person name="Nelson M.A."/>
            <person name="Werner-Washburne M."/>
            <person name="Selitrennikoff C.P."/>
            <person name="Kinsey J.A."/>
            <person name="Braun E.L."/>
            <person name="Zelter A."/>
            <person name="Schulte U."/>
            <person name="Kothe G.O."/>
            <person name="Jedd G."/>
            <person name="Mewes W."/>
            <person name="Staben C."/>
            <person name="Marcotte E."/>
            <person name="Greenberg D."/>
            <person name="Roy A."/>
            <person name="Foley K."/>
            <person name="Naylor J."/>
            <person name="Stange-Thomann N."/>
            <person name="Barrett R."/>
            <person name="Gnerre S."/>
            <person name="Kamal M."/>
            <person name="Kamvysselis M."/>
            <person name="Mauceli E."/>
            <person name="Bielke C."/>
            <person name="Rudd S."/>
            <person name="Frishman D."/>
            <person name="Krystofova S."/>
            <person name="Rasmussen C."/>
            <person name="Metzenberg R.L."/>
            <person name="Perkins D.D."/>
            <person name="Kroken S."/>
            <person name="Cogoni C."/>
            <person name="Macino G."/>
            <person name="Catcheside D."/>
            <person name="Li W."/>
            <person name="Pratt R.J."/>
            <person name="Osmani S.A."/>
            <person name="DeSouza C.P."/>
            <person name="Glass L."/>
            <person name="Orbach M.J."/>
            <person name="Berglund J.A."/>
            <person name="Voelker R."/>
            <person name="Yarden O."/>
            <person name="Plamann M."/>
            <person name="Seiler S."/>
            <person name="Dunlap J."/>
            <person name="Radford A."/>
            <person name="Aramayo R."/>
            <person name="Natvig D.O."/>
            <person name="Alex L.A."/>
            <person name="Mannhaupt G."/>
            <person name="Ebbole D.J."/>
            <person name="Freitag M."/>
            <person name="Paulsen I."/>
            <person name="Sachs M.S."/>
            <person name="Lander E.S."/>
            <person name="Nusbaum C."/>
            <person name="Birren B."/>
        </authorList>
    </citation>
    <scope>NUCLEOTIDE SEQUENCE [LARGE SCALE GENOMIC DNA]</scope>
    <source>
        <strain evidence="3">ATCC 24698 / 74-OR23-1A / CBS 708.71 / DSM 1257 / FGSC 987</strain>
    </source>
</reference>
<organism evidence="2 3">
    <name type="scientific">Neurospora crassa (strain ATCC 24698 / 74-OR23-1A / CBS 708.71 / DSM 1257 / FGSC 987)</name>
    <dbReference type="NCBI Taxonomy" id="367110"/>
    <lineage>
        <taxon>Eukaryota</taxon>
        <taxon>Fungi</taxon>
        <taxon>Dikarya</taxon>
        <taxon>Ascomycota</taxon>
        <taxon>Pezizomycotina</taxon>
        <taxon>Sordariomycetes</taxon>
        <taxon>Sordariomycetidae</taxon>
        <taxon>Sordariales</taxon>
        <taxon>Sordariaceae</taxon>
        <taxon>Neurospora</taxon>
    </lineage>
</organism>
<dbReference type="EMBL" id="CM002237">
    <property type="protein sequence ID" value="EAA27125.3"/>
    <property type="molecule type" value="Genomic_DNA"/>
</dbReference>
<accession>Q1K514</accession>
<dbReference type="Proteomes" id="UP000001805">
    <property type="component" value="Chromosome 6, Linkage Group II"/>
</dbReference>
<dbReference type="RefSeq" id="XP_956361.3">
    <property type="nucleotide sequence ID" value="XM_951268.3"/>
</dbReference>
<proteinExistence type="predicted"/>
<evidence type="ECO:0000313" key="3">
    <source>
        <dbReference type="Proteomes" id="UP000001805"/>
    </source>
</evidence>
<dbReference type="AlphaFoldDB" id="Q1K514"/>
<dbReference type="VEuPathDB" id="FungiDB:NCU03472"/>
<dbReference type="KEGG" id="ncr:NCU03472"/>
<keyword evidence="3" id="KW-1185">Reference proteome</keyword>
<dbReference type="OrthoDB" id="10336155at2759"/>
<dbReference type="InParanoid" id="Q1K514"/>
<evidence type="ECO:0000313" key="2">
    <source>
        <dbReference type="EMBL" id="EAA27125.3"/>
    </source>
</evidence>
<gene>
    <name evidence="2" type="ORF">NCU03472</name>
</gene>
<protein>
    <submittedName>
        <fullName evidence="2">Uncharacterized protein</fullName>
    </submittedName>
</protein>
<keyword evidence="1" id="KW-0175">Coiled coil</keyword>
<evidence type="ECO:0000256" key="1">
    <source>
        <dbReference type="SAM" id="Coils"/>
    </source>
</evidence>
<dbReference type="SMR" id="Q1K514"/>
<name>Q1K514_NEUCR</name>
<dbReference type="GeneID" id="3872508"/>